<accession>A0A9X1WW31</accession>
<comment type="caution">
    <text evidence="1">The sequence shown here is derived from an EMBL/GenBank/DDBJ whole genome shotgun (WGS) entry which is preliminary data.</text>
</comment>
<dbReference type="Proteomes" id="UP001139701">
    <property type="component" value="Unassembled WGS sequence"/>
</dbReference>
<organism evidence="1 2">
    <name type="scientific">Acinetobacter sedimenti</name>
    <dbReference type="NCBI Taxonomy" id="2919922"/>
    <lineage>
        <taxon>Bacteria</taxon>
        <taxon>Pseudomonadati</taxon>
        <taxon>Pseudomonadota</taxon>
        <taxon>Gammaproteobacteria</taxon>
        <taxon>Moraxellales</taxon>
        <taxon>Moraxellaceae</taxon>
        <taxon>Acinetobacter</taxon>
    </lineage>
</organism>
<dbReference type="NCBIfam" id="TIGR04219">
    <property type="entry name" value="OMP_w_GlyGly"/>
    <property type="match status" value="1"/>
</dbReference>
<sequence length="235" mass="25348">MSGALSGLALLSTTAQADMLGVYGSVDYWNLQGEYNEAPQDASLRSADSLSLDDKGQAQVSLAFEHPVPLIPNGKIRYTGIDVDTEEQNLAGDALYNIDLDSTDFILYYEILDNIVSVDVGVAAKQLEGDVTYNSTVGADKVEISETAPMLYASAGGKLPFTGLSAKAELLATNYDDTQITDASAEIKYNFVENLLIDLGAKAGYRILNIELDDQDGFDTKFDFDGPYIGLEAHF</sequence>
<evidence type="ECO:0000313" key="1">
    <source>
        <dbReference type="EMBL" id="MCJ8145683.1"/>
    </source>
</evidence>
<name>A0A9X1WW31_9GAMM</name>
<protein>
    <submittedName>
        <fullName evidence="1">TIGR04219 family outer membrane beta-barrel protein</fullName>
    </submittedName>
</protein>
<keyword evidence="2" id="KW-1185">Reference proteome</keyword>
<dbReference type="EMBL" id="JAKUML010000002">
    <property type="protein sequence ID" value="MCJ8145683.1"/>
    <property type="molecule type" value="Genomic_DNA"/>
</dbReference>
<evidence type="ECO:0000313" key="2">
    <source>
        <dbReference type="Proteomes" id="UP001139701"/>
    </source>
</evidence>
<dbReference type="InterPro" id="IPR026387">
    <property type="entry name" value="OMP_w_GlyGly"/>
</dbReference>
<proteinExistence type="predicted"/>
<reference evidence="1" key="1">
    <citation type="submission" date="2022-02" db="EMBL/GenBank/DDBJ databases">
        <title>Acinetobacter A3.8 sp. nov., isolated from Sediment (Zhairuo Island).</title>
        <authorList>
            <person name="Zheng K."/>
        </authorList>
    </citation>
    <scope>NUCLEOTIDE SEQUENCE</scope>
    <source>
        <strain evidence="1">A3.8</strain>
    </source>
</reference>
<gene>
    <name evidence="1" type="ORF">MKI79_01940</name>
</gene>
<dbReference type="RefSeq" id="WP_241570408.1">
    <property type="nucleotide sequence ID" value="NZ_JAKUML010000002.1"/>
</dbReference>
<dbReference type="AlphaFoldDB" id="A0A9X1WW31"/>